<keyword evidence="2" id="KW-0548">Nucleotidyltransferase</keyword>
<dbReference type="PROSITE" id="PS50879">
    <property type="entry name" value="RNASE_H_1"/>
    <property type="match status" value="1"/>
</dbReference>
<dbReference type="OrthoDB" id="6433900at2759"/>
<sequence>MNIAIVSETSITVFCSELVAIREALNLSFETDVDDVWVLTDSKSSIQYLRNWPNILDKLGLDIILKLAALTYGGTVRLQWIPSHVGVYGNEIVDLLFGTGSKLPTTPFTELRTLRSTSCF</sequence>
<dbReference type="GO" id="GO:0003676">
    <property type="term" value="F:nucleic acid binding"/>
    <property type="evidence" value="ECO:0007669"/>
    <property type="project" value="InterPro"/>
</dbReference>
<dbReference type="InterPro" id="IPR012337">
    <property type="entry name" value="RNaseH-like_sf"/>
</dbReference>
<feature type="domain" description="RNase H type-1" evidence="1">
    <location>
        <begin position="1"/>
        <end position="102"/>
    </location>
</feature>
<organism evidence="2 3">
    <name type="scientific">Nephila pilipes</name>
    <name type="common">Giant wood spider</name>
    <name type="synonym">Nephila maculata</name>
    <dbReference type="NCBI Taxonomy" id="299642"/>
    <lineage>
        <taxon>Eukaryota</taxon>
        <taxon>Metazoa</taxon>
        <taxon>Ecdysozoa</taxon>
        <taxon>Arthropoda</taxon>
        <taxon>Chelicerata</taxon>
        <taxon>Arachnida</taxon>
        <taxon>Araneae</taxon>
        <taxon>Araneomorphae</taxon>
        <taxon>Entelegynae</taxon>
        <taxon>Araneoidea</taxon>
        <taxon>Nephilidae</taxon>
        <taxon>Nephila</taxon>
    </lineage>
</organism>
<dbReference type="SUPFAM" id="SSF53098">
    <property type="entry name" value="Ribonuclease H-like"/>
    <property type="match status" value="1"/>
</dbReference>
<keyword evidence="3" id="KW-1185">Reference proteome</keyword>
<proteinExistence type="predicted"/>
<dbReference type="AlphaFoldDB" id="A0A8X6P7D9"/>
<dbReference type="GO" id="GO:0003964">
    <property type="term" value="F:RNA-directed DNA polymerase activity"/>
    <property type="evidence" value="ECO:0007669"/>
    <property type="project" value="UniProtKB-KW"/>
</dbReference>
<dbReference type="InterPro" id="IPR002156">
    <property type="entry name" value="RNaseH_domain"/>
</dbReference>
<dbReference type="Proteomes" id="UP000887013">
    <property type="component" value="Unassembled WGS sequence"/>
</dbReference>
<dbReference type="InterPro" id="IPR036397">
    <property type="entry name" value="RNaseH_sf"/>
</dbReference>
<accession>A0A8X6P7D9</accession>
<name>A0A8X6P7D9_NEPPI</name>
<dbReference type="Gene3D" id="3.30.420.10">
    <property type="entry name" value="Ribonuclease H-like superfamily/Ribonuclease H"/>
    <property type="match status" value="1"/>
</dbReference>
<dbReference type="GO" id="GO:0004523">
    <property type="term" value="F:RNA-DNA hybrid ribonuclease activity"/>
    <property type="evidence" value="ECO:0007669"/>
    <property type="project" value="InterPro"/>
</dbReference>
<reference evidence="2" key="1">
    <citation type="submission" date="2020-08" db="EMBL/GenBank/DDBJ databases">
        <title>Multicomponent nature underlies the extraordinary mechanical properties of spider dragline silk.</title>
        <authorList>
            <person name="Kono N."/>
            <person name="Nakamura H."/>
            <person name="Mori M."/>
            <person name="Yoshida Y."/>
            <person name="Ohtoshi R."/>
            <person name="Malay A.D."/>
            <person name="Moran D.A.P."/>
            <person name="Tomita M."/>
            <person name="Numata K."/>
            <person name="Arakawa K."/>
        </authorList>
    </citation>
    <scope>NUCLEOTIDE SEQUENCE</scope>
</reference>
<evidence type="ECO:0000313" key="2">
    <source>
        <dbReference type="EMBL" id="GFT52991.1"/>
    </source>
</evidence>
<dbReference type="CDD" id="cd09276">
    <property type="entry name" value="Rnase_HI_RT_non_LTR"/>
    <property type="match status" value="1"/>
</dbReference>
<protein>
    <submittedName>
        <fullName evidence="2">Putative RNA-directed DNA polymerase from transposon BS</fullName>
    </submittedName>
</protein>
<keyword evidence="2" id="KW-0808">Transferase</keyword>
<gene>
    <name evidence="2" type="primary">RTase_292</name>
    <name evidence="2" type="ORF">NPIL_616751</name>
</gene>
<evidence type="ECO:0000313" key="3">
    <source>
        <dbReference type="Proteomes" id="UP000887013"/>
    </source>
</evidence>
<evidence type="ECO:0000259" key="1">
    <source>
        <dbReference type="PROSITE" id="PS50879"/>
    </source>
</evidence>
<dbReference type="Pfam" id="PF00075">
    <property type="entry name" value="RNase_H"/>
    <property type="match status" value="1"/>
</dbReference>
<dbReference type="EMBL" id="BMAW01112533">
    <property type="protein sequence ID" value="GFT52991.1"/>
    <property type="molecule type" value="Genomic_DNA"/>
</dbReference>
<comment type="caution">
    <text evidence="2">The sequence shown here is derived from an EMBL/GenBank/DDBJ whole genome shotgun (WGS) entry which is preliminary data.</text>
</comment>
<keyword evidence="2" id="KW-0695">RNA-directed DNA polymerase</keyword>